<dbReference type="InterPro" id="IPR013780">
    <property type="entry name" value="Glyco_hydro_b"/>
</dbReference>
<dbReference type="AlphaFoldDB" id="A0A142CUL9"/>
<evidence type="ECO:0000256" key="5">
    <source>
        <dbReference type="ARBA" id="ARBA00022837"/>
    </source>
</evidence>
<name>A0A142CUL9_9EURY</name>
<keyword evidence="6" id="KW-0472">Membrane</keyword>
<sequence>MGRLIPAVLILLLITPIASAWEVPERGVIYQVMVDRFYDGNTSNNEPFYDPTHSNYRLYWGGDLEGLIEKLDYIKSLGVSMIWVSPLNDNINSLAYGSAPYHGYWTRDYRRIEEHFGDWNDFRRLVKEAEKRGICVIVDYVLNHSNPVNDGEYGALYDNGTFVTDYFKDTKNAEVDPITGIRENIYHHNGNIFTWSGIPLKYANLYGLSDFNQLNPWVDSYLTEGAMLFVDSGACGLRIDAVKHMELGWLETFYLRLYSKGPLFIYGEYFTPSLQKGDDLYEFYRYSNVSPVLSIPIREDIVRTFAFFGGLDKLSEELEDYYSHFVYPTKAVNFLDSHDLVRFLNAGDRKDEIQRFHMALALTLTLPGIPVIYYGDESYLASKDGRGDPYNRPMMVFDNTTEASRIIRTLAGLRKTNDALAFGDFRTLTASYETWAFERTFGNHSLLVVMNKGPAVNLTFSIDWPDGTYRDALYGGEMAVSGGKASVYLPRDSVYVFHTEGEQKIPLIGSITPYAAQPGQKIVIGGAGFGKGGKVIIGDREAKVLSWGDGKIVVEVPRLETLAAWVNVTVLSGGRRSSPRPLHYYSGNDVPALIALNASFVGDVSGTLWLIGDLPELGEPRPLLKSSTGYYFTVAPLPEGVPFSVRFYEGKAWGVLRPLNLTLYGVGNRTVILTEKPPRILEGQKSSGERALFYALPVILTAVLALVIWKQKG</sequence>
<keyword evidence="10" id="KW-1185">Reference proteome</keyword>
<dbReference type="SUPFAM" id="SSF51445">
    <property type="entry name" value="(Trans)glycosidases"/>
    <property type="match status" value="1"/>
</dbReference>
<keyword evidence="6" id="KW-1133">Transmembrane helix</keyword>
<evidence type="ECO:0000256" key="1">
    <source>
        <dbReference type="ARBA" id="ARBA00001913"/>
    </source>
</evidence>
<dbReference type="SMART" id="SM00632">
    <property type="entry name" value="Aamy_C"/>
    <property type="match status" value="1"/>
</dbReference>
<dbReference type="SUPFAM" id="SSF51011">
    <property type="entry name" value="Glycosyl hydrolase domain"/>
    <property type="match status" value="1"/>
</dbReference>
<evidence type="ECO:0000256" key="3">
    <source>
        <dbReference type="ARBA" id="ARBA00022723"/>
    </source>
</evidence>
<dbReference type="InterPro" id="IPR014756">
    <property type="entry name" value="Ig_E-set"/>
</dbReference>
<dbReference type="Proteomes" id="UP000073604">
    <property type="component" value="Chromosome"/>
</dbReference>
<dbReference type="GO" id="GO:0004556">
    <property type="term" value="F:alpha-amylase activity"/>
    <property type="evidence" value="ECO:0007669"/>
    <property type="project" value="InterPro"/>
</dbReference>
<dbReference type="GO" id="GO:0046872">
    <property type="term" value="F:metal ion binding"/>
    <property type="evidence" value="ECO:0007669"/>
    <property type="project" value="UniProtKB-KW"/>
</dbReference>
<dbReference type="CDD" id="cd00604">
    <property type="entry name" value="IPT_CGTD"/>
    <property type="match status" value="1"/>
</dbReference>
<dbReference type="Pfam" id="PF01833">
    <property type="entry name" value="TIG"/>
    <property type="match status" value="1"/>
</dbReference>
<dbReference type="EMBL" id="CP014750">
    <property type="protein sequence ID" value="AMQ18471.1"/>
    <property type="molecule type" value="Genomic_DNA"/>
</dbReference>
<organism evidence="9 10">
    <name type="scientific">Thermococcus peptonophilus</name>
    <dbReference type="NCBI Taxonomy" id="53952"/>
    <lineage>
        <taxon>Archaea</taxon>
        <taxon>Methanobacteriati</taxon>
        <taxon>Methanobacteriota</taxon>
        <taxon>Thermococci</taxon>
        <taxon>Thermococcales</taxon>
        <taxon>Thermococcaceae</taxon>
        <taxon>Thermococcus</taxon>
    </lineage>
</organism>
<dbReference type="STRING" id="53952.A0127_04445"/>
<dbReference type="InterPro" id="IPR002909">
    <property type="entry name" value="IPT_dom"/>
</dbReference>
<evidence type="ECO:0000256" key="2">
    <source>
        <dbReference type="ARBA" id="ARBA00008061"/>
    </source>
</evidence>
<dbReference type="InterPro" id="IPR006046">
    <property type="entry name" value="Alpha_amylase"/>
</dbReference>
<dbReference type="InterPro" id="IPR031319">
    <property type="entry name" value="A-amylase_C"/>
</dbReference>
<keyword evidence="6" id="KW-0812">Transmembrane</keyword>
<dbReference type="GO" id="GO:0005975">
    <property type="term" value="P:carbohydrate metabolic process"/>
    <property type="evidence" value="ECO:0007669"/>
    <property type="project" value="InterPro"/>
</dbReference>
<reference evidence="10" key="1">
    <citation type="submission" date="2016-03" db="EMBL/GenBank/DDBJ databases">
        <authorList>
            <person name="Oger P.M."/>
        </authorList>
    </citation>
    <scope>NUCLEOTIDE SEQUENCE [LARGE SCALE GENOMIC DNA]</scope>
    <source>
        <strain evidence="10">OG-1</strain>
    </source>
</reference>
<accession>A0A142CUL9</accession>
<comment type="cofactor">
    <cofactor evidence="1">
        <name>Ca(2+)</name>
        <dbReference type="ChEBI" id="CHEBI:29108"/>
    </cofactor>
</comment>
<dbReference type="Gene3D" id="2.60.40.10">
    <property type="entry name" value="Immunoglobulins"/>
    <property type="match status" value="1"/>
</dbReference>
<dbReference type="Pfam" id="PF02806">
    <property type="entry name" value="Alpha-amylase_C"/>
    <property type="match status" value="1"/>
</dbReference>
<evidence type="ECO:0000259" key="7">
    <source>
        <dbReference type="SMART" id="SM00632"/>
    </source>
</evidence>
<evidence type="ECO:0000256" key="4">
    <source>
        <dbReference type="ARBA" id="ARBA00022729"/>
    </source>
</evidence>
<dbReference type="KEGG" id="tpep:A0127_04445"/>
<dbReference type="SUPFAM" id="SSF81296">
    <property type="entry name" value="E set domains"/>
    <property type="match status" value="1"/>
</dbReference>
<dbReference type="RefSeq" id="WP_062388468.1">
    <property type="nucleotide sequence ID" value="NZ_CP014750.1"/>
</dbReference>
<dbReference type="Gene3D" id="3.20.20.80">
    <property type="entry name" value="Glycosidases"/>
    <property type="match status" value="1"/>
</dbReference>
<dbReference type="OrthoDB" id="18347at2157"/>
<proteinExistence type="inferred from homology"/>
<evidence type="ECO:0000259" key="8">
    <source>
        <dbReference type="SMART" id="SM00642"/>
    </source>
</evidence>
<dbReference type="GeneID" id="27139769"/>
<dbReference type="InterPro" id="IPR006048">
    <property type="entry name" value="A-amylase/branching_C"/>
</dbReference>
<dbReference type="Gene3D" id="2.60.40.1180">
    <property type="entry name" value="Golgi alpha-mannosidase II"/>
    <property type="match status" value="1"/>
</dbReference>
<dbReference type="InterPro" id="IPR006047">
    <property type="entry name" value="GH13_cat_dom"/>
</dbReference>
<dbReference type="InterPro" id="IPR017853">
    <property type="entry name" value="GH"/>
</dbReference>
<comment type="similarity">
    <text evidence="2">Belongs to the glycosyl hydrolase 13 family.</text>
</comment>
<evidence type="ECO:0000313" key="9">
    <source>
        <dbReference type="EMBL" id="AMQ18471.1"/>
    </source>
</evidence>
<dbReference type="InterPro" id="IPR013783">
    <property type="entry name" value="Ig-like_fold"/>
</dbReference>
<dbReference type="PANTHER" id="PTHR10357">
    <property type="entry name" value="ALPHA-AMYLASE FAMILY MEMBER"/>
    <property type="match status" value="1"/>
</dbReference>
<feature type="domain" description="Glycosyl hydrolase family 13 catalytic" evidence="8">
    <location>
        <begin position="31"/>
        <end position="414"/>
    </location>
</feature>
<keyword evidence="3" id="KW-0479">Metal-binding</keyword>
<protein>
    <submittedName>
        <fullName evidence="9">Alpha-amylase</fullName>
    </submittedName>
</protein>
<dbReference type="Pfam" id="PF00128">
    <property type="entry name" value="Alpha-amylase"/>
    <property type="match status" value="1"/>
</dbReference>
<feature type="domain" description="Alpha-amylase C-terminal" evidence="7">
    <location>
        <begin position="433"/>
        <end position="502"/>
    </location>
</feature>
<dbReference type="PANTHER" id="PTHR10357:SF215">
    <property type="entry name" value="ALPHA-AMYLASE 1"/>
    <property type="match status" value="1"/>
</dbReference>
<evidence type="ECO:0000256" key="6">
    <source>
        <dbReference type="SAM" id="Phobius"/>
    </source>
</evidence>
<feature type="transmembrane region" description="Helical" evidence="6">
    <location>
        <begin position="691"/>
        <end position="709"/>
    </location>
</feature>
<keyword evidence="5" id="KW-0106">Calcium</keyword>
<gene>
    <name evidence="9" type="ORF">A0127_04445</name>
</gene>
<dbReference type="CDD" id="cd11320">
    <property type="entry name" value="AmyAc_AmyMalt_CGTase_like"/>
    <property type="match status" value="1"/>
</dbReference>
<evidence type="ECO:0000313" key="10">
    <source>
        <dbReference type="Proteomes" id="UP000073604"/>
    </source>
</evidence>
<keyword evidence="4" id="KW-0732">Signal</keyword>
<dbReference type="SMART" id="SM00642">
    <property type="entry name" value="Aamy"/>
    <property type="match status" value="1"/>
</dbReference>
<dbReference type="PRINTS" id="PR00110">
    <property type="entry name" value="ALPHAAMYLASE"/>
</dbReference>